<evidence type="ECO:0000256" key="1">
    <source>
        <dbReference type="ARBA" id="ARBA00006484"/>
    </source>
</evidence>
<dbReference type="AlphaFoldDB" id="A0A941AL76"/>
<keyword evidence="2" id="KW-0560">Oxidoreductase</keyword>
<accession>A0A941AL76</accession>
<comment type="similarity">
    <text evidence="1">Belongs to the short-chain dehydrogenases/reductases (SDR) family.</text>
</comment>
<dbReference type="SUPFAM" id="SSF51735">
    <property type="entry name" value="NAD(P)-binding Rossmann-fold domains"/>
    <property type="match status" value="1"/>
</dbReference>
<dbReference type="PANTHER" id="PTHR43669">
    <property type="entry name" value="5-KETO-D-GLUCONATE 5-REDUCTASE"/>
    <property type="match status" value="1"/>
</dbReference>
<dbReference type="GO" id="GO:0016491">
    <property type="term" value="F:oxidoreductase activity"/>
    <property type="evidence" value="ECO:0007669"/>
    <property type="project" value="UniProtKB-KW"/>
</dbReference>
<comment type="caution">
    <text evidence="3">The sequence shown here is derived from an EMBL/GenBank/DDBJ whole genome shotgun (WGS) entry which is preliminary data.</text>
</comment>
<dbReference type="InterPro" id="IPR002347">
    <property type="entry name" value="SDR_fam"/>
</dbReference>
<dbReference type="InterPro" id="IPR020904">
    <property type="entry name" value="Sc_DH/Rdtase_CS"/>
</dbReference>
<dbReference type="CDD" id="cd05233">
    <property type="entry name" value="SDR_c"/>
    <property type="match status" value="1"/>
</dbReference>
<name>A0A941AL76_9ACTN</name>
<dbReference type="RefSeq" id="WP_210159541.1">
    <property type="nucleotide sequence ID" value="NZ_JAFCNB010000029.1"/>
</dbReference>
<dbReference type="Gene3D" id="3.40.50.720">
    <property type="entry name" value="NAD(P)-binding Rossmann-like Domain"/>
    <property type="match status" value="1"/>
</dbReference>
<dbReference type="Proteomes" id="UP000674234">
    <property type="component" value="Unassembled WGS sequence"/>
</dbReference>
<dbReference type="Pfam" id="PF13561">
    <property type="entry name" value="adh_short_C2"/>
    <property type="match status" value="1"/>
</dbReference>
<dbReference type="EMBL" id="JAFCNB010000029">
    <property type="protein sequence ID" value="MBP2708280.1"/>
    <property type="molecule type" value="Genomic_DNA"/>
</dbReference>
<evidence type="ECO:0000313" key="4">
    <source>
        <dbReference type="Proteomes" id="UP000674234"/>
    </source>
</evidence>
<dbReference type="PROSITE" id="PS00061">
    <property type="entry name" value="ADH_SHORT"/>
    <property type="match status" value="1"/>
</dbReference>
<sequence>MSESPVLLLTGATGPVGEAVAALLAKRGDRLLLTGRNTDRLAQLERTYGTPGQVETFAADVTTAEGATAAADQAEHRFGRLDGLIHMIGSFQAGPSPIIDHGRLLAVNFLSAVHATHAVLPRLGNGGRLVYFGSPLAQEPLAFLGGYAAAKAALLAWVRALSHEVKDRGVHANAIVMTMADTPEARRDRPHADFGQAVTPDQVARVVAFLTGEASDGVYGALVPVMGKFGFSSALAGPPPGKRP</sequence>
<keyword evidence="4" id="KW-1185">Reference proteome</keyword>
<dbReference type="PANTHER" id="PTHR43669:SF3">
    <property type="entry name" value="ALCOHOL DEHYDROGENASE, PUTATIVE (AFU_ORTHOLOGUE AFUA_3G03445)-RELATED"/>
    <property type="match status" value="1"/>
</dbReference>
<dbReference type="PRINTS" id="PR00081">
    <property type="entry name" value="GDHRDH"/>
</dbReference>
<gene>
    <name evidence="3" type="ORF">JOL79_31325</name>
</gene>
<proteinExistence type="inferred from homology"/>
<evidence type="ECO:0000313" key="3">
    <source>
        <dbReference type="EMBL" id="MBP2708280.1"/>
    </source>
</evidence>
<organism evidence="3 4">
    <name type="scientific">Microbispora oryzae</name>
    <dbReference type="NCBI Taxonomy" id="2806554"/>
    <lineage>
        <taxon>Bacteria</taxon>
        <taxon>Bacillati</taxon>
        <taxon>Actinomycetota</taxon>
        <taxon>Actinomycetes</taxon>
        <taxon>Streptosporangiales</taxon>
        <taxon>Streptosporangiaceae</taxon>
        <taxon>Microbispora</taxon>
    </lineage>
</organism>
<protein>
    <submittedName>
        <fullName evidence="3">SDR family oxidoreductase</fullName>
    </submittedName>
</protein>
<evidence type="ECO:0000256" key="2">
    <source>
        <dbReference type="ARBA" id="ARBA00023002"/>
    </source>
</evidence>
<reference evidence="3" key="1">
    <citation type="submission" date="2021-02" db="EMBL/GenBank/DDBJ databases">
        <title>Draft genome sequence of Microbispora sp. RL4-1S isolated from rice leaves in Thailand.</title>
        <authorList>
            <person name="Muangham S."/>
            <person name="Duangmal K."/>
        </authorList>
    </citation>
    <scope>NUCLEOTIDE SEQUENCE</scope>
    <source>
        <strain evidence="3">RL4-1S</strain>
    </source>
</reference>
<dbReference type="InterPro" id="IPR036291">
    <property type="entry name" value="NAD(P)-bd_dom_sf"/>
</dbReference>